<keyword evidence="1" id="KW-0732">Signal</keyword>
<proteinExistence type="predicted"/>
<dbReference type="RefSeq" id="WP_081373030.1">
    <property type="nucleotide sequence ID" value="NZ_FRBD01000002.1"/>
</dbReference>
<dbReference type="EMBL" id="FRBD01000002">
    <property type="protein sequence ID" value="SHK34957.1"/>
    <property type="molecule type" value="Genomic_DNA"/>
</dbReference>
<protein>
    <recommendedName>
        <fullName evidence="4">Outer membrane insertion C-terminal signal</fullName>
    </recommendedName>
</protein>
<feature type="signal peptide" evidence="1">
    <location>
        <begin position="1"/>
        <end position="22"/>
    </location>
</feature>
<dbReference type="Pfam" id="PF10677">
    <property type="entry name" value="DUF2490"/>
    <property type="match status" value="1"/>
</dbReference>
<feature type="chain" id="PRO_5012522729" description="Outer membrane insertion C-terminal signal" evidence="1">
    <location>
        <begin position="23"/>
        <end position="250"/>
    </location>
</feature>
<dbReference type="Proteomes" id="UP000184130">
    <property type="component" value="Unassembled WGS sequence"/>
</dbReference>
<evidence type="ECO:0008006" key="4">
    <source>
        <dbReference type="Google" id="ProtNLM"/>
    </source>
</evidence>
<organism evidence="2 3">
    <name type="scientific">Xylanibacter ruminicola</name>
    <name type="common">Prevotella ruminicola</name>
    <dbReference type="NCBI Taxonomy" id="839"/>
    <lineage>
        <taxon>Bacteria</taxon>
        <taxon>Pseudomonadati</taxon>
        <taxon>Bacteroidota</taxon>
        <taxon>Bacteroidia</taxon>
        <taxon>Bacteroidales</taxon>
        <taxon>Prevotellaceae</taxon>
        <taxon>Xylanibacter</taxon>
    </lineage>
</organism>
<accession>A0A1M6RRL4</accession>
<dbReference type="SUPFAM" id="SSF56935">
    <property type="entry name" value="Porins"/>
    <property type="match status" value="1"/>
</dbReference>
<evidence type="ECO:0000313" key="3">
    <source>
        <dbReference type="Proteomes" id="UP000184130"/>
    </source>
</evidence>
<name>A0A1M6RRL4_XYLRU</name>
<dbReference type="InterPro" id="IPR019619">
    <property type="entry name" value="DUF2490"/>
</dbReference>
<evidence type="ECO:0000313" key="2">
    <source>
        <dbReference type="EMBL" id="SHK34957.1"/>
    </source>
</evidence>
<sequence length="250" mass="29012">MHMFKRLAAMATILASVLPVTAQSEGGMVLSAEAEKKIDKNLSVNLEAGMRTRNDFKTMDRWSLGVGAEYKLTSWLKADAGYVLLDDNNREKTTYKASGAENKWRPSYWSIKHRVYASLTGAYKFSNNIKLSLRERWQYTYRPETTTQRWDYDEDEWEEKVMNGKAKSVLRSRLGISYDNKHSLLAPYANVELFNAWGIEKVRYTVGTDIRLGKQHTLTAFYRFQDMKNVSADDYEPNMHYLGIGYKFKF</sequence>
<reference evidence="2 3" key="1">
    <citation type="submission" date="2016-11" db="EMBL/GenBank/DDBJ databases">
        <authorList>
            <person name="Jaros S."/>
            <person name="Januszkiewicz K."/>
            <person name="Wedrychowicz H."/>
        </authorList>
    </citation>
    <scope>NUCLEOTIDE SEQUENCE [LARGE SCALE GENOMIC DNA]</scope>
    <source>
        <strain evidence="2 3">KHT3</strain>
    </source>
</reference>
<dbReference type="OrthoDB" id="1026376at2"/>
<evidence type="ECO:0000256" key="1">
    <source>
        <dbReference type="SAM" id="SignalP"/>
    </source>
</evidence>
<gene>
    <name evidence="2" type="ORF">SAMN05216463_10274</name>
</gene>
<dbReference type="AlphaFoldDB" id="A0A1M6RRL4"/>